<dbReference type="Gene3D" id="3.40.50.300">
    <property type="entry name" value="P-loop containing nucleotide triphosphate hydrolases"/>
    <property type="match status" value="1"/>
</dbReference>
<comment type="subcellular location">
    <subcellularLocation>
        <location evidence="1">Membrane</location>
        <topology evidence="1">Multi-pass membrane protein</topology>
    </subcellularLocation>
</comment>
<dbReference type="InterPro" id="IPR044746">
    <property type="entry name" value="ABCC_6TM_D1"/>
</dbReference>
<sequence>MASNGYRRNSSTNDSAEKLGFDSLLLFQWMNDVMKTGNKRALEEGDFVPLSKEITSQSATELLNKKWKEELAKSIRKKKTPKLWKIIVKMISPGETAVIACGSVLFAIGSLLSPLLIGYLISMLMEPEKHGNNILRGCMLATATAVNALVGSIGMQHYNYAGESLGIRLSTAVKGLVYQKILLLSKSSLSKFSAGHVIDLMSNDVQRMEAAPRCILTMNSAILQIVPATFIIAYLIGWQALMGEIFLCLLLSYYAEMSSVNAALRLRSAAESDMRISSTNQVISGIRAIKAHAWENDFREKIKHTRKREISIIRAKSAILSGLAALEYTSIPILLSVITLLLTGQTLTPVSVFMLLMHINLLKVGICFTIAYGVVDTRELFASLGRIEDFLISEDLFSISEDHCLQDRRTVAERKSDKLQNDSTMSRSHVSDEDPLIDQWINPSKPGTLSVSHLTYKEMARKDEFVLQDVDFVAASGSLTVVTGPVGSGKSTLL</sequence>
<evidence type="ECO:0000313" key="11">
    <source>
        <dbReference type="EMBL" id="RMX44446.1"/>
    </source>
</evidence>
<evidence type="ECO:0000256" key="9">
    <source>
        <dbReference type="SAM" id="Phobius"/>
    </source>
</evidence>
<dbReference type="Proteomes" id="UP000275408">
    <property type="component" value="Unassembled WGS sequence"/>
</dbReference>
<evidence type="ECO:0000259" key="10">
    <source>
        <dbReference type="PROSITE" id="PS50929"/>
    </source>
</evidence>
<reference evidence="11 12" key="1">
    <citation type="journal article" date="2018" name="Sci. Rep.">
        <title>Comparative analysis of the Pocillopora damicornis genome highlights role of immune system in coral evolution.</title>
        <authorList>
            <person name="Cunning R."/>
            <person name="Bay R.A."/>
            <person name="Gillette P."/>
            <person name="Baker A.C."/>
            <person name="Traylor-Knowles N."/>
        </authorList>
    </citation>
    <scope>NUCLEOTIDE SEQUENCE [LARGE SCALE GENOMIC DNA]</scope>
    <source>
        <strain evidence="11">RSMAS</strain>
        <tissue evidence="11">Whole animal</tissue>
    </source>
</reference>
<feature type="domain" description="ABC transmembrane type-1" evidence="10">
    <location>
        <begin position="97"/>
        <end position="357"/>
    </location>
</feature>
<dbReference type="InterPro" id="IPR011527">
    <property type="entry name" value="ABC1_TM_dom"/>
</dbReference>
<evidence type="ECO:0000256" key="2">
    <source>
        <dbReference type="ARBA" id="ARBA00009726"/>
    </source>
</evidence>
<keyword evidence="8 9" id="KW-0472">Membrane</keyword>
<comment type="similarity">
    <text evidence="2">Belongs to the ABC transporter superfamily. ABCC family. Conjugate transporter (TC 3.A.1.208) subfamily.</text>
</comment>
<evidence type="ECO:0000256" key="5">
    <source>
        <dbReference type="ARBA" id="ARBA00022741"/>
    </source>
</evidence>
<gene>
    <name evidence="11" type="ORF">pdam_00010073</name>
</gene>
<evidence type="ECO:0000256" key="4">
    <source>
        <dbReference type="ARBA" id="ARBA00022692"/>
    </source>
</evidence>
<feature type="transmembrane region" description="Helical" evidence="9">
    <location>
        <begin position="216"/>
        <end position="236"/>
    </location>
</feature>
<dbReference type="GO" id="GO:0140359">
    <property type="term" value="F:ABC-type transporter activity"/>
    <property type="evidence" value="ECO:0007669"/>
    <property type="project" value="InterPro"/>
</dbReference>
<proteinExistence type="inferred from homology"/>
<dbReference type="GO" id="GO:0005524">
    <property type="term" value="F:ATP binding"/>
    <property type="evidence" value="ECO:0007669"/>
    <property type="project" value="UniProtKB-KW"/>
</dbReference>
<organism evidence="11 12">
    <name type="scientific">Pocillopora damicornis</name>
    <name type="common">Cauliflower coral</name>
    <name type="synonym">Millepora damicornis</name>
    <dbReference type="NCBI Taxonomy" id="46731"/>
    <lineage>
        <taxon>Eukaryota</taxon>
        <taxon>Metazoa</taxon>
        <taxon>Cnidaria</taxon>
        <taxon>Anthozoa</taxon>
        <taxon>Hexacorallia</taxon>
        <taxon>Scleractinia</taxon>
        <taxon>Astrocoeniina</taxon>
        <taxon>Pocilloporidae</taxon>
        <taxon>Pocillopora</taxon>
    </lineage>
</organism>
<protein>
    <recommendedName>
        <fullName evidence="10">ABC transmembrane type-1 domain-containing protein</fullName>
    </recommendedName>
</protein>
<evidence type="ECO:0000256" key="1">
    <source>
        <dbReference type="ARBA" id="ARBA00004141"/>
    </source>
</evidence>
<evidence type="ECO:0000256" key="6">
    <source>
        <dbReference type="ARBA" id="ARBA00022840"/>
    </source>
</evidence>
<dbReference type="PANTHER" id="PTHR24223">
    <property type="entry name" value="ATP-BINDING CASSETTE SUB-FAMILY C"/>
    <property type="match status" value="1"/>
</dbReference>
<dbReference type="CDD" id="cd18579">
    <property type="entry name" value="ABC_6TM_ABCC_D1"/>
    <property type="match status" value="1"/>
</dbReference>
<dbReference type="GO" id="GO:0016020">
    <property type="term" value="C:membrane"/>
    <property type="evidence" value="ECO:0007669"/>
    <property type="project" value="UniProtKB-SubCell"/>
</dbReference>
<keyword evidence="7 9" id="KW-1133">Transmembrane helix</keyword>
<dbReference type="PROSITE" id="PS50929">
    <property type="entry name" value="ABC_TM1F"/>
    <property type="match status" value="1"/>
</dbReference>
<keyword evidence="6" id="KW-0067">ATP-binding</keyword>
<feature type="transmembrane region" description="Helical" evidence="9">
    <location>
        <begin position="242"/>
        <end position="264"/>
    </location>
</feature>
<dbReference type="AlphaFoldDB" id="A0A3M6TSW2"/>
<dbReference type="Pfam" id="PF00664">
    <property type="entry name" value="ABC_membrane"/>
    <property type="match status" value="1"/>
</dbReference>
<comment type="caution">
    <text evidence="11">The sequence shown here is derived from an EMBL/GenBank/DDBJ whole genome shotgun (WGS) entry which is preliminary data.</text>
</comment>
<feature type="transmembrane region" description="Helical" evidence="9">
    <location>
        <begin position="353"/>
        <end position="375"/>
    </location>
</feature>
<keyword evidence="12" id="KW-1185">Reference proteome</keyword>
<dbReference type="InterPro" id="IPR027417">
    <property type="entry name" value="P-loop_NTPase"/>
</dbReference>
<feature type="transmembrane region" description="Helical" evidence="9">
    <location>
        <begin position="318"/>
        <end position="341"/>
    </location>
</feature>
<dbReference type="InterPro" id="IPR050173">
    <property type="entry name" value="ABC_transporter_C-like"/>
</dbReference>
<dbReference type="OrthoDB" id="6500128at2759"/>
<evidence type="ECO:0000256" key="8">
    <source>
        <dbReference type="ARBA" id="ARBA00023136"/>
    </source>
</evidence>
<dbReference type="Gene3D" id="1.20.1560.10">
    <property type="entry name" value="ABC transporter type 1, transmembrane domain"/>
    <property type="match status" value="1"/>
</dbReference>
<keyword evidence="3" id="KW-0813">Transport</keyword>
<evidence type="ECO:0000256" key="3">
    <source>
        <dbReference type="ARBA" id="ARBA00022448"/>
    </source>
</evidence>
<evidence type="ECO:0000256" key="7">
    <source>
        <dbReference type="ARBA" id="ARBA00022989"/>
    </source>
</evidence>
<keyword evidence="4 9" id="KW-0812">Transmembrane</keyword>
<dbReference type="InterPro" id="IPR036640">
    <property type="entry name" value="ABC1_TM_sf"/>
</dbReference>
<accession>A0A3M6TSW2</accession>
<dbReference type="PANTHER" id="PTHR24223:SF456">
    <property type="entry name" value="MULTIDRUG RESISTANCE-ASSOCIATED PROTEIN LETHAL(2)03659"/>
    <property type="match status" value="1"/>
</dbReference>
<dbReference type="SUPFAM" id="SSF90123">
    <property type="entry name" value="ABC transporter transmembrane region"/>
    <property type="match status" value="1"/>
</dbReference>
<keyword evidence="5" id="KW-0547">Nucleotide-binding</keyword>
<feature type="transmembrane region" description="Helical" evidence="9">
    <location>
        <begin position="97"/>
        <end position="122"/>
    </location>
</feature>
<name>A0A3M6TSW2_POCDA</name>
<dbReference type="EMBL" id="RCHS01002985">
    <property type="protein sequence ID" value="RMX44446.1"/>
    <property type="molecule type" value="Genomic_DNA"/>
</dbReference>
<dbReference type="SUPFAM" id="SSF52540">
    <property type="entry name" value="P-loop containing nucleoside triphosphate hydrolases"/>
    <property type="match status" value="1"/>
</dbReference>
<dbReference type="STRING" id="46731.A0A3M6TSW2"/>
<evidence type="ECO:0000313" key="12">
    <source>
        <dbReference type="Proteomes" id="UP000275408"/>
    </source>
</evidence>
<feature type="transmembrane region" description="Helical" evidence="9">
    <location>
        <begin position="134"/>
        <end position="155"/>
    </location>
</feature>